<dbReference type="SUPFAM" id="SSF75005">
    <property type="entry name" value="Arabinanase/levansucrase/invertase"/>
    <property type="match status" value="1"/>
</dbReference>
<gene>
    <name evidence="5" type="ORF">GALL_40470</name>
</gene>
<dbReference type="InterPro" id="IPR023296">
    <property type="entry name" value="Glyco_hydro_beta-prop_sf"/>
</dbReference>
<keyword evidence="2 5" id="KW-0378">Hydrolase</keyword>
<dbReference type="CDD" id="cd08982">
    <property type="entry name" value="GH43-like"/>
    <property type="match status" value="1"/>
</dbReference>
<dbReference type="Pfam" id="PF04616">
    <property type="entry name" value="Glyco_hydro_43"/>
    <property type="match status" value="1"/>
</dbReference>
<evidence type="ECO:0000256" key="1">
    <source>
        <dbReference type="ARBA" id="ARBA00009865"/>
    </source>
</evidence>
<dbReference type="AlphaFoldDB" id="A0A1J5T468"/>
<protein>
    <submittedName>
        <fullName evidence="5">Glycosyl hydrolases family 43</fullName>
    </submittedName>
</protein>
<name>A0A1J5T468_9ZZZZ</name>
<accession>A0A1J5T468</accession>
<dbReference type="Gene3D" id="2.115.10.20">
    <property type="entry name" value="Glycosyl hydrolase domain, family 43"/>
    <property type="match status" value="1"/>
</dbReference>
<dbReference type="PANTHER" id="PTHR43772:SF2">
    <property type="entry name" value="PUTATIVE (AFU_ORTHOLOGUE AFUA_2G04480)-RELATED"/>
    <property type="match status" value="1"/>
</dbReference>
<keyword evidence="4" id="KW-0326">Glycosidase</keyword>
<dbReference type="InterPro" id="IPR008979">
    <property type="entry name" value="Galactose-bd-like_sf"/>
</dbReference>
<organism evidence="5">
    <name type="scientific">mine drainage metagenome</name>
    <dbReference type="NCBI Taxonomy" id="410659"/>
    <lineage>
        <taxon>unclassified sequences</taxon>
        <taxon>metagenomes</taxon>
        <taxon>ecological metagenomes</taxon>
    </lineage>
</organism>
<dbReference type="InterPro" id="IPR006710">
    <property type="entry name" value="Glyco_hydro_43"/>
</dbReference>
<comment type="similarity">
    <text evidence="1">Belongs to the glycosyl hydrolase 43 family.</text>
</comment>
<dbReference type="InterPro" id="IPR052176">
    <property type="entry name" value="Glycosyl_Hydrlase_43_Enz"/>
</dbReference>
<proteinExistence type="inferred from homology"/>
<sequence length="544" mass="59983">MKMKTEASKREGLFGPSRASGLSDRFRLRLMVDGLLRPIFGGSRRSVCLALIASVALSLPASGAEAAPVVRDRAPTTYCNPISLPDYPIGRLVRNLPDNAPPGEQYRELADPSALWYEGKWYLYPSCDMAWVSSDEGLTWVHHPLNVRDIGYAPTVVKHDGRFLLVASDAELYSSSSPLGPFEKVGKMQLPKVPGMPWFWDPMLFSDHGRLFLYWGCTPRDGIWAVELDAKNPLVTISKPFCAIPFRPDLQPWEALGDWNQDATVGWLEGAWMLKVKNRYYLTYSAAGTEYRTYAMGCYVSDSPLGPFKPQKRNPILRTTEGLITGTGHGCIVAGPRGRLWAFYCVHASVLNGFERRIGFDLAAIDANGELYVPQATSLPQYLPAPVGAPERPLSPGWLPLNQGEPAAVSSAAGHLTGRFAVDNNLMTWWQPAKGDANPVLTTAFRAPTTVRAVRLIWRDIGLDTRRGANPGPFRYRVEVETAPKTWQVVLDRSKSQEDLLIDYRECAPVKGSSARLVIVGTPKGITPGVAEFTVFGDKCIGTQ</sequence>
<dbReference type="PANTHER" id="PTHR43772">
    <property type="entry name" value="ENDO-1,4-BETA-XYLANASE"/>
    <property type="match status" value="1"/>
</dbReference>
<evidence type="ECO:0000256" key="2">
    <source>
        <dbReference type="ARBA" id="ARBA00022801"/>
    </source>
</evidence>
<evidence type="ECO:0000313" key="5">
    <source>
        <dbReference type="EMBL" id="OIR14931.1"/>
    </source>
</evidence>
<dbReference type="GO" id="GO:0005975">
    <property type="term" value="P:carbohydrate metabolic process"/>
    <property type="evidence" value="ECO:0007669"/>
    <property type="project" value="InterPro"/>
</dbReference>
<dbReference type="Gene3D" id="2.60.120.260">
    <property type="entry name" value="Galactose-binding domain-like"/>
    <property type="match status" value="1"/>
</dbReference>
<dbReference type="GO" id="GO:0004553">
    <property type="term" value="F:hydrolase activity, hydrolyzing O-glycosyl compounds"/>
    <property type="evidence" value="ECO:0007669"/>
    <property type="project" value="InterPro"/>
</dbReference>
<evidence type="ECO:0000256" key="3">
    <source>
        <dbReference type="ARBA" id="ARBA00023277"/>
    </source>
</evidence>
<comment type="caution">
    <text evidence="5">The sequence shown here is derived from an EMBL/GenBank/DDBJ whole genome shotgun (WGS) entry which is preliminary data.</text>
</comment>
<reference evidence="5" key="1">
    <citation type="submission" date="2016-10" db="EMBL/GenBank/DDBJ databases">
        <title>Sequence of Gallionella enrichment culture.</title>
        <authorList>
            <person name="Poehlein A."/>
            <person name="Muehling M."/>
            <person name="Daniel R."/>
        </authorList>
    </citation>
    <scope>NUCLEOTIDE SEQUENCE</scope>
</reference>
<dbReference type="SUPFAM" id="SSF49785">
    <property type="entry name" value="Galactose-binding domain-like"/>
    <property type="match status" value="1"/>
</dbReference>
<dbReference type="EMBL" id="MLJW01000010">
    <property type="protein sequence ID" value="OIR14931.1"/>
    <property type="molecule type" value="Genomic_DNA"/>
</dbReference>
<evidence type="ECO:0000256" key="4">
    <source>
        <dbReference type="ARBA" id="ARBA00023295"/>
    </source>
</evidence>
<keyword evidence="3" id="KW-0119">Carbohydrate metabolism</keyword>